<proteinExistence type="predicted"/>
<dbReference type="EMBL" id="CP046730">
    <property type="protein sequence ID" value="QUP55652.1"/>
    <property type="molecule type" value="Genomic_DNA"/>
</dbReference>
<name>A0ABX7ZL07_9RALS</name>
<keyword evidence="2" id="KW-1185">Reference proteome</keyword>
<accession>A0ABX7ZL07</accession>
<geneLocation type="plasmid" evidence="1 2">
    <name>pLLRS-1</name>
</geneLocation>
<keyword evidence="1" id="KW-0614">Plasmid</keyword>
<organism evidence="1 2">
    <name type="scientific">Ralstonia syzygii</name>
    <dbReference type="NCBI Taxonomy" id="28097"/>
    <lineage>
        <taxon>Bacteria</taxon>
        <taxon>Pseudomonadati</taxon>
        <taxon>Pseudomonadota</taxon>
        <taxon>Betaproteobacteria</taxon>
        <taxon>Burkholderiales</taxon>
        <taxon>Burkholderiaceae</taxon>
        <taxon>Ralstonia</taxon>
        <taxon>Ralstonia solanacearum species complex</taxon>
    </lineage>
</organism>
<protein>
    <submittedName>
        <fullName evidence="1">Uncharacterized protein</fullName>
    </submittedName>
</protein>
<sequence length="79" mass="8710">MSPTDDQIFDKATYRNNMLAQGSPYLSREFLIHRAESGADRGCALNLPNGWGAVGLRQVVEDPPVRFVIHRVSKGVAVL</sequence>
<dbReference type="Proteomes" id="UP000677898">
    <property type="component" value="Plasmid pLLRS-1"/>
</dbReference>
<gene>
    <name evidence="1" type="ORF">GO998_17965</name>
</gene>
<evidence type="ECO:0000313" key="2">
    <source>
        <dbReference type="Proteomes" id="UP000677898"/>
    </source>
</evidence>
<reference evidence="1 2" key="1">
    <citation type="journal article" date="2021" name="Phytopathology">
        <title>Complete genome sequence of Ralstonia syzygii subsp. indonesiensis strain LLRS-1, isolated from wilted tobacco in China.</title>
        <authorList>
            <person name="Lu C.H."/>
            <person name="Li J.Y."/>
            <person name="Mi M.G."/>
            <person name="Lin Z.L."/>
            <person name="Jiang N."/>
            <person name="Gai X."/>
            <person name="Ma J.H."/>
            <person name="Lei L.P."/>
            <person name="Xia Z.Y."/>
        </authorList>
    </citation>
    <scope>NUCLEOTIDE SEQUENCE [LARGE SCALE GENOMIC DNA]</scope>
    <source>
        <strain evidence="1 2">LLRS-1</strain>
    </source>
</reference>
<dbReference type="RefSeq" id="WP_211905660.1">
    <property type="nucleotide sequence ID" value="NZ_CP046730.1"/>
</dbReference>
<evidence type="ECO:0000313" key="1">
    <source>
        <dbReference type="EMBL" id="QUP55652.1"/>
    </source>
</evidence>